<proteinExistence type="predicted"/>
<reference evidence="1 2" key="1">
    <citation type="journal article" date="2024" name="Commun. Biol.">
        <title>Comparative genomic analysis of thermophilic fungi reveals convergent evolutionary adaptations and gene losses.</title>
        <authorList>
            <person name="Steindorff A.S."/>
            <person name="Aguilar-Pontes M.V."/>
            <person name="Robinson A.J."/>
            <person name="Andreopoulos B."/>
            <person name="LaButti K."/>
            <person name="Kuo A."/>
            <person name="Mondo S."/>
            <person name="Riley R."/>
            <person name="Otillar R."/>
            <person name="Haridas S."/>
            <person name="Lipzen A."/>
            <person name="Grimwood J."/>
            <person name="Schmutz J."/>
            <person name="Clum A."/>
            <person name="Reid I.D."/>
            <person name="Moisan M.C."/>
            <person name="Butler G."/>
            <person name="Nguyen T.T.M."/>
            <person name="Dewar K."/>
            <person name="Conant G."/>
            <person name="Drula E."/>
            <person name="Henrissat B."/>
            <person name="Hansel C."/>
            <person name="Singer S."/>
            <person name="Hutchinson M.I."/>
            <person name="de Vries R.P."/>
            <person name="Natvig D.O."/>
            <person name="Powell A.J."/>
            <person name="Tsang A."/>
            <person name="Grigoriev I.V."/>
        </authorList>
    </citation>
    <scope>NUCLEOTIDE SEQUENCE [LARGE SCALE GENOMIC DNA]</scope>
    <source>
        <strain evidence="1 2">CBS 494.80</strain>
    </source>
</reference>
<dbReference type="EMBL" id="JAZHXI010000007">
    <property type="protein sequence ID" value="KAL2069508.1"/>
    <property type="molecule type" value="Genomic_DNA"/>
</dbReference>
<comment type="caution">
    <text evidence="1">The sequence shown here is derived from an EMBL/GenBank/DDBJ whole genome shotgun (WGS) entry which is preliminary data.</text>
</comment>
<protein>
    <submittedName>
        <fullName evidence="1">Uncharacterized protein</fullName>
    </submittedName>
</protein>
<sequence length="72" mass="8174">MTIKPGLKVVQSRPDLTHRIGPLQTIHGQYDILCEQRTLLETQLTSRYSTSISLLQSRVLIRLSTQAPQRTS</sequence>
<evidence type="ECO:0000313" key="2">
    <source>
        <dbReference type="Proteomes" id="UP001595075"/>
    </source>
</evidence>
<accession>A0ABR4CHW2</accession>
<gene>
    <name evidence="1" type="ORF">VTL71DRAFT_14187</name>
</gene>
<evidence type="ECO:0000313" key="1">
    <source>
        <dbReference type="EMBL" id="KAL2069508.1"/>
    </source>
</evidence>
<dbReference type="Proteomes" id="UP001595075">
    <property type="component" value="Unassembled WGS sequence"/>
</dbReference>
<keyword evidence="2" id="KW-1185">Reference proteome</keyword>
<organism evidence="1 2">
    <name type="scientific">Oculimacula yallundae</name>
    <dbReference type="NCBI Taxonomy" id="86028"/>
    <lineage>
        <taxon>Eukaryota</taxon>
        <taxon>Fungi</taxon>
        <taxon>Dikarya</taxon>
        <taxon>Ascomycota</taxon>
        <taxon>Pezizomycotina</taxon>
        <taxon>Leotiomycetes</taxon>
        <taxon>Helotiales</taxon>
        <taxon>Ploettnerulaceae</taxon>
        <taxon>Oculimacula</taxon>
    </lineage>
</organism>
<name>A0ABR4CHW2_9HELO</name>